<comment type="caution">
    <text evidence="2">The sequence shown here is derived from an EMBL/GenBank/DDBJ whole genome shotgun (WGS) entry which is preliminary data.</text>
</comment>
<sequence length="134" mass="15637">MHLRSTARVPHVRHYKFVKQQDGSREGDLTKIYPRKKKLHEETENPQQEITDNDSTIRETINGGGTTRGCEDCKGDSNQISRHSDCSSTSVAKVWRIQKRRTHVRQLTKRGPEQEEEEEEEESFFSQNQRLSLL</sequence>
<evidence type="ECO:0000313" key="2">
    <source>
        <dbReference type="EMBL" id="KAK6644889.1"/>
    </source>
</evidence>
<feature type="region of interest" description="Disordered" evidence="1">
    <location>
        <begin position="103"/>
        <end position="134"/>
    </location>
</feature>
<gene>
    <name evidence="2" type="ORF">RUM43_001165</name>
</gene>
<dbReference type="AlphaFoldDB" id="A0AAN8XPS8"/>
<dbReference type="Proteomes" id="UP001372834">
    <property type="component" value="Unassembled WGS sequence"/>
</dbReference>
<evidence type="ECO:0000256" key="1">
    <source>
        <dbReference type="SAM" id="MobiDB-lite"/>
    </source>
</evidence>
<accession>A0AAN8XPS8</accession>
<feature type="compositionally biased region" description="Polar residues" evidence="1">
    <location>
        <begin position="76"/>
        <end position="86"/>
    </location>
</feature>
<dbReference type="EMBL" id="JAWJWE010000001">
    <property type="protein sequence ID" value="KAK6644889.1"/>
    <property type="molecule type" value="Genomic_DNA"/>
</dbReference>
<feature type="compositionally biased region" description="Polar residues" evidence="1">
    <location>
        <begin position="45"/>
        <end position="54"/>
    </location>
</feature>
<proteinExistence type="predicted"/>
<reference evidence="2 3" key="1">
    <citation type="submission" date="2023-10" db="EMBL/GenBank/DDBJ databases">
        <title>Genomes of two closely related lineages of the louse Polyplax serrata with different host specificities.</title>
        <authorList>
            <person name="Martinu J."/>
            <person name="Tarabai H."/>
            <person name="Stefka J."/>
            <person name="Hypsa V."/>
        </authorList>
    </citation>
    <scope>NUCLEOTIDE SEQUENCE [LARGE SCALE GENOMIC DNA]</scope>
    <source>
        <strain evidence="2">HR10_N</strain>
    </source>
</reference>
<evidence type="ECO:0000313" key="3">
    <source>
        <dbReference type="Proteomes" id="UP001372834"/>
    </source>
</evidence>
<organism evidence="2 3">
    <name type="scientific">Polyplax serrata</name>
    <name type="common">Common mouse louse</name>
    <dbReference type="NCBI Taxonomy" id="468196"/>
    <lineage>
        <taxon>Eukaryota</taxon>
        <taxon>Metazoa</taxon>
        <taxon>Ecdysozoa</taxon>
        <taxon>Arthropoda</taxon>
        <taxon>Hexapoda</taxon>
        <taxon>Insecta</taxon>
        <taxon>Pterygota</taxon>
        <taxon>Neoptera</taxon>
        <taxon>Paraneoptera</taxon>
        <taxon>Psocodea</taxon>
        <taxon>Troctomorpha</taxon>
        <taxon>Phthiraptera</taxon>
        <taxon>Anoplura</taxon>
        <taxon>Polyplacidae</taxon>
        <taxon>Polyplax</taxon>
    </lineage>
</organism>
<feature type="compositionally biased region" description="Acidic residues" evidence="1">
    <location>
        <begin position="114"/>
        <end position="123"/>
    </location>
</feature>
<feature type="region of interest" description="Disordered" evidence="1">
    <location>
        <begin position="18"/>
        <end position="86"/>
    </location>
</feature>
<protein>
    <submittedName>
        <fullName evidence="2">Uncharacterized protein</fullName>
    </submittedName>
</protein>
<name>A0AAN8XPS8_POLSC</name>